<sequence length="87" mass="9986">MATVDSTLAKLAAPDLDEKERQQINSLLPPEGDKSVGHVAFAILERIIRDKDRKRLPQKWFRNYEMYRNHHWRSGTSAPCCSSSMSV</sequence>
<comment type="caution">
    <text evidence="1">The sequence shown here is derived from an EMBL/GenBank/DDBJ whole genome shotgun (WGS) entry which is preliminary data.</text>
</comment>
<proteinExistence type="predicted"/>
<reference evidence="1" key="1">
    <citation type="journal article" date="2014" name="Front. Microbiol.">
        <title>High frequency of phylogenetically diverse reductive dehalogenase-homologous genes in deep subseafloor sedimentary metagenomes.</title>
        <authorList>
            <person name="Kawai M."/>
            <person name="Futagami T."/>
            <person name="Toyoda A."/>
            <person name="Takaki Y."/>
            <person name="Nishi S."/>
            <person name="Hori S."/>
            <person name="Arai W."/>
            <person name="Tsubouchi T."/>
            <person name="Morono Y."/>
            <person name="Uchiyama I."/>
            <person name="Ito T."/>
            <person name="Fujiyama A."/>
            <person name="Inagaki F."/>
            <person name="Takami H."/>
        </authorList>
    </citation>
    <scope>NUCLEOTIDE SEQUENCE</scope>
    <source>
        <strain evidence="1">Expedition CK06-06</strain>
    </source>
</reference>
<protein>
    <submittedName>
        <fullName evidence="1">Uncharacterized protein</fullName>
    </submittedName>
</protein>
<accession>X0YQJ5</accession>
<dbReference type="EMBL" id="BART01004908">
    <property type="protein sequence ID" value="GAG58510.1"/>
    <property type="molecule type" value="Genomic_DNA"/>
</dbReference>
<dbReference type="AlphaFoldDB" id="X0YQJ5"/>
<gene>
    <name evidence="1" type="ORF">S01H4_11872</name>
</gene>
<name>X0YQJ5_9ZZZZ</name>
<evidence type="ECO:0000313" key="1">
    <source>
        <dbReference type="EMBL" id="GAG58510.1"/>
    </source>
</evidence>
<organism evidence="1">
    <name type="scientific">marine sediment metagenome</name>
    <dbReference type="NCBI Taxonomy" id="412755"/>
    <lineage>
        <taxon>unclassified sequences</taxon>
        <taxon>metagenomes</taxon>
        <taxon>ecological metagenomes</taxon>
    </lineage>
</organism>